<dbReference type="SUPFAM" id="SSF53300">
    <property type="entry name" value="vWA-like"/>
    <property type="match status" value="1"/>
</dbReference>
<dbReference type="SMART" id="SM00060">
    <property type="entry name" value="FN3"/>
    <property type="match status" value="1"/>
</dbReference>
<dbReference type="InterPro" id="IPR036465">
    <property type="entry name" value="vWFA_dom_sf"/>
</dbReference>
<evidence type="ECO:0000256" key="1">
    <source>
        <dbReference type="ARBA" id="ARBA00004498"/>
    </source>
</evidence>
<dbReference type="Pfam" id="PF00041">
    <property type="entry name" value="fn3"/>
    <property type="match status" value="1"/>
</dbReference>
<name>A0A3Q4GPI7_NEOBR</name>
<evidence type="ECO:0000256" key="2">
    <source>
        <dbReference type="ARBA" id="ARBA00022525"/>
    </source>
</evidence>
<sequence>SRRTSQTDGALTPSKWAIENRSVPMPFPKSPPLSGDAQCNTTAKADIVLLVDGSWSVGHVNFKTIRNFIARVVSVFDIGPESVQIGLTHYSGDPRTEWHLNAHPTKASLLHAIANLPYKGGNTMTGLALNYMLENNFKPNVGMRGDSRKIGILITDGRSQDEVIRVSQKLRDSGIELYAVGIAHIDENELKSIASDPDESHVYSVTDFKFLPDIVNDLTINLYNSLKGSDDEPLGAPTNLVTSEVKQSSFRTTWTPPDSTVDQFRVTYSIAAGGLPKELLVEGSVTTVVLENLNPLTEYIINVYAVVGERSSEPLRGTETTRECFLFYSLYCWLYRKLSTKLKNKNNLSFYLVHGHYVWCSGYHVHDKLVLSSSLNSSFQEMDRCHLSCGGIIQKKV</sequence>
<dbReference type="Bgee" id="ENSNBRG00000006868">
    <property type="expression patterns" value="Expressed in zone of skin and 3 other cell types or tissues"/>
</dbReference>
<evidence type="ECO:0000256" key="5">
    <source>
        <dbReference type="ARBA" id="ARBA00023119"/>
    </source>
</evidence>
<dbReference type="PANTHER" id="PTHR24020">
    <property type="entry name" value="COLLAGEN ALPHA"/>
    <property type="match status" value="1"/>
</dbReference>
<dbReference type="STRING" id="32507.ENSNBRP00000008758"/>
<dbReference type="InterPro" id="IPR002035">
    <property type="entry name" value="VWF_A"/>
</dbReference>
<keyword evidence="6" id="KW-0325">Glycoprotein</keyword>
<feature type="domain" description="Fibronectin type-III" evidence="8">
    <location>
        <begin position="236"/>
        <end position="324"/>
    </location>
</feature>
<evidence type="ECO:0000259" key="7">
    <source>
        <dbReference type="PROSITE" id="PS50234"/>
    </source>
</evidence>
<feature type="domain" description="VWFA" evidence="7">
    <location>
        <begin position="46"/>
        <end position="218"/>
    </location>
</feature>
<keyword evidence="3" id="KW-0272">Extracellular matrix</keyword>
<evidence type="ECO:0000256" key="6">
    <source>
        <dbReference type="ARBA" id="ARBA00023180"/>
    </source>
</evidence>
<evidence type="ECO:0000256" key="4">
    <source>
        <dbReference type="ARBA" id="ARBA00022737"/>
    </source>
</evidence>
<keyword evidence="10" id="KW-1185">Reference proteome</keyword>
<keyword evidence="2" id="KW-0964">Secreted</keyword>
<dbReference type="PANTHER" id="PTHR24020:SF17">
    <property type="entry name" value="COLLAGEN ALPHA-1(XII) CHAIN"/>
    <property type="match status" value="1"/>
</dbReference>
<dbReference type="SMART" id="SM00327">
    <property type="entry name" value="VWA"/>
    <property type="match status" value="1"/>
</dbReference>
<reference evidence="9" key="2">
    <citation type="submission" date="2025-09" db="UniProtKB">
        <authorList>
            <consortium name="Ensembl"/>
        </authorList>
    </citation>
    <scope>IDENTIFICATION</scope>
</reference>
<dbReference type="Pfam" id="PF00092">
    <property type="entry name" value="VWA"/>
    <property type="match status" value="1"/>
</dbReference>
<dbReference type="InterPro" id="IPR003961">
    <property type="entry name" value="FN3_dom"/>
</dbReference>
<dbReference type="Gene3D" id="3.40.50.410">
    <property type="entry name" value="von Willebrand factor, type A domain"/>
    <property type="match status" value="1"/>
</dbReference>
<dbReference type="PROSITE" id="PS50234">
    <property type="entry name" value="VWFA"/>
    <property type="match status" value="1"/>
</dbReference>
<comment type="subcellular location">
    <subcellularLocation>
        <location evidence="1">Secreted</location>
        <location evidence="1">Extracellular space</location>
        <location evidence="1">Extracellular matrix</location>
    </subcellularLocation>
</comment>
<evidence type="ECO:0008006" key="11">
    <source>
        <dbReference type="Google" id="ProtNLM"/>
    </source>
</evidence>
<proteinExistence type="predicted"/>
<reference evidence="9" key="1">
    <citation type="submission" date="2025-08" db="UniProtKB">
        <authorList>
            <consortium name="Ensembl"/>
        </authorList>
    </citation>
    <scope>IDENTIFICATION</scope>
</reference>
<keyword evidence="5" id="KW-0176">Collagen</keyword>
<dbReference type="FunFam" id="2.60.40.10:FF:000234">
    <property type="entry name" value="Collagen, type XII, alpha 1"/>
    <property type="match status" value="1"/>
</dbReference>
<accession>A0A3Q4GPI7</accession>
<dbReference type="CDD" id="cd00063">
    <property type="entry name" value="FN3"/>
    <property type="match status" value="1"/>
</dbReference>
<dbReference type="Ensembl" id="ENSNBRT00000009014.1">
    <property type="protein sequence ID" value="ENSNBRP00000008758.1"/>
    <property type="gene ID" value="ENSNBRG00000006868.1"/>
</dbReference>
<dbReference type="InterPro" id="IPR036116">
    <property type="entry name" value="FN3_sf"/>
</dbReference>
<dbReference type="AlphaFoldDB" id="A0A3Q4GPI7"/>
<evidence type="ECO:0000313" key="10">
    <source>
        <dbReference type="Proteomes" id="UP000261580"/>
    </source>
</evidence>
<dbReference type="InterPro" id="IPR013783">
    <property type="entry name" value="Ig-like_fold"/>
</dbReference>
<dbReference type="GO" id="GO:0005615">
    <property type="term" value="C:extracellular space"/>
    <property type="evidence" value="ECO:0007669"/>
    <property type="project" value="TreeGrafter"/>
</dbReference>
<organism evidence="9 10">
    <name type="scientific">Neolamprologus brichardi</name>
    <name type="common">Fairy cichlid</name>
    <name type="synonym">Lamprologus brichardi</name>
    <dbReference type="NCBI Taxonomy" id="32507"/>
    <lineage>
        <taxon>Eukaryota</taxon>
        <taxon>Metazoa</taxon>
        <taxon>Chordata</taxon>
        <taxon>Craniata</taxon>
        <taxon>Vertebrata</taxon>
        <taxon>Euteleostomi</taxon>
        <taxon>Actinopterygii</taxon>
        <taxon>Neopterygii</taxon>
        <taxon>Teleostei</taxon>
        <taxon>Neoteleostei</taxon>
        <taxon>Acanthomorphata</taxon>
        <taxon>Ovalentaria</taxon>
        <taxon>Cichlomorphae</taxon>
        <taxon>Cichliformes</taxon>
        <taxon>Cichlidae</taxon>
        <taxon>African cichlids</taxon>
        <taxon>Pseudocrenilabrinae</taxon>
        <taxon>Lamprologini</taxon>
        <taxon>Neolamprologus</taxon>
    </lineage>
</organism>
<evidence type="ECO:0000259" key="8">
    <source>
        <dbReference type="PROSITE" id="PS50853"/>
    </source>
</evidence>
<dbReference type="InterPro" id="IPR050525">
    <property type="entry name" value="ECM_Assembly_Org"/>
</dbReference>
<dbReference type="GO" id="GO:0005581">
    <property type="term" value="C:collagen trimer"/>
    <property type="evidence" value="ECO:0007669"/>
    <property type="project" value="UniProtKB-KW"/>
</dbReference>
<dbReference type="GeneTree" id="ENSGT00940000154923"/>
<evidence type="ECO:0000256" key="3">
    <source>
        <dbReference type="ARBA" id="ARBA00022530"/>
    </source>
</evidence>
<dbReference type="PRINTS" id="PR00453">
    <property type="entry name" value="VWFADOMAIN"/>
</dbReference>
<dbReference type="PROSITE" id="PS50853">
    <property type="entry name" value="FN3"/>
    <property type="match status" value="1"/>
</dbReference>
<dbReference type="OMA" id="DAQCNTT"/>
<dbReference type="GO" id="GO:0035987">
    <property type="term" value="P:endodermal cell differentiation"/>
    <property type="evidence" value="ECO:0007669"/>
    <property type="project" value="TreeGrafter"/>
</dbReference>
<dbReference type="CDD" id="cd01482">
    <property type="entry name" value="vWA_collagen_alphaI-XII-like"/>
    <property type="match status" value="1"/>
</dbReference>
<dbReference type="Gene3D" id="2.60.40.10">
    <property type="entry name" value="Immunoglobulins"/>
    <property type="match status" value="1"/>
</dbReference>
<protein>
    <recommendedName>
        <fullName evidence="11">Collagen, type XIV, alpha 1b</fullName>
    </recommendedName>
</protein>
<keyword evidence="4" id="KW-0677">Repeat</keyword>
<evidence type="ECO:0000313" key="9">
    <source>
        <dbReference type="Ensembl" id="ENSNBRP00000008758.1"/>
    </source>
</evidence>
<dbReference type="Proteomes" id="UP000261580">
    <property type="component" value="Unassembled WGS sequence"/>
</dbReference>
<dbReference type="SUPFAM" id="SSF49265">
    <property type="entry name" value="Fibronectin type III"/>
    <property type="match status" value="1"/>
</dbReference>
<dbReference type="FunFam" id="3.40.50.410:FF:000001">
    <property type="entry name" value="Collagen, type XII, alpha 1"/>
    <property type="match status" value="1"/>
</dbReference>